<comment type="caution">
    <text evidence="1">The sequence shown here is derived from an EMBL/GenBank/DDBJ whole genome shotgun (WGS) entry which is preliminary data.</text>
</comment>
<protein>
    <submittedName>
        <fullName evidence="1">Uncharacterized protein</fullName>
    </submittedName>
</protein>
<reference evidence="1 2" key="1">
    <citation type="journal article" date="2021" name="Hortic Res">
        <title>The domestication of Cucurbita argyrosperma as revealed by the genome of its wild relative.</title>
        <authorList>
            <person name="Barrera-Redondo J."/>
            <person name="Sanchez-de la Vega G."/>
            <person name="Aguirre-Liguori J.A."/>
            <person name="Castellanos-Morales G."/>
            <person name="Gutierrez-Guerrero Y.T."/>
            <person name="Aguirre-Dugua X."/>
            <person name="Aguirre-Planter E."/>
            <person name="Tenaillon M.I."/>
            <person name="Lira-Saade R."/>
            <person name="Eguiarte L.E."/>
        </authorList>
    </citation>
    <scope>NUCLEOTIDE SEQUENCE [LARGE SCALE GENOMIC DNA]</scope>
    <source>
        <strain evidence="1">JBR-2021</strain>
    </source>
</reference>
<evidence type="ECO:0000313" key="1">
    <source>
        <dbReference type="EMBL" id="KAG6578951.1"/>
    </source>
</evidence>
<dbReference type="Proteomes" id="UP000685013">
    <property type="component" value="Chromosome 15"/>
</dbReference>
<name>A0AAV6MDB8_9ROSI</name>
<organism evidence="1 2">
    <name type="scientific">Cucurbita argyrosperma subsp. sororia</name>
    <dbReference type="NCBI Taxonomy" id="37648"/>
    <lineage>
        <taxon>Eukaryota</taxon>
        <taxon>Viridiplantae</taxon>
        <taxon>Streptophyta</taxon>
        <taxon>Embryophyta</taxon>
        <taxon>Tracheophyta</taxon>
        <taxon>Spermatophyta</taxon>
        <taxon>Magnoliopsida</taxon>
        <taxon>eudicotyledons</taxon>
        <taxon>Gunneridae</taxon>
        <taxon>Pentapetalae</taxon>
        <taxon>rosids</taxon>
        <taxon>fabids</taxon>
        <taxon>Cucurbitales</taxon>
        <taxon>Cucurbitaceae</taxon>
        <taxon>Cucurbiteae</taxon>
        <taxon>Cucurbita</taxon>
    </lineage>
</organism>
<gene>
    <name evidence="1" type="ORF">SDJN03_23399</name>
</gene>
<accession>A0AAV6MDB8</accession>
<dbReference type="AlphaFoldDB" id="A0AAV6MDB8"/>
<evidence type="ECO:0000313" key="2">
    <source>
        <dbReference type="Proteomes" id="UP000685013"/>
    </source>
</evidence>
<proteinExistence type="predicted"/>
<keyword evidence="2" id="KW-1185">Reference proteome</keyword>
<dbReference type="EMBL" id="JAGKQH010000015">
    <property type="protein sequence ID" value="KAG6578951.1"/>
    <property type="molecule type" value="Genomic_DNA"/>
</dbReference>
<sequence>MIGPPCEAYKPSDFIMFTILVVKFCMKAGEARSWSEAQAINSYTINQCVPRFPHFFSAIQLPLLSDSYNLIGESLSFGPDVDL</sequence>
<feature type="non-terminal residue" evidence="1">
    <location>
        <position position="1"/>
    </location>
</feature>